<comment type="function">
    <text evidence="11">Plays an important role in the de novo pathway of purine nucleotide biosynthesis.</text>
</comment>
<dbReference type="OrthoDB" id="10265645at2759"/>
<feature type="binding site" evidence="9">
    <location>
        <position position="251"/>
    </location>
    <ligand>
        <name>IMP</name>
        <dbReference type="ChEBI" id="CHEBI:58053"/>
    </ligand>
</feature>
<evidence type="ECO:0000256" key="7">
    <source>
        <dbReference type="ARBA" id="ARBA00023134"/>
    </source>
</evidence>
<dbReference type="InterPro" id="IPR027417">
    <property type="entry name" value="P-loop_NTPase"/>
</dbReference>
<evidence type="ECO:0000256" key="8">
    <source>
        <dbReference type="ARBA" id="ARBA00050432"/>
    </source>
</evidence>
<evidence type="ECO:0000313" key="14">
    <source>
        <dbReference type="Proteomes" id="UP000801492"/>
    </source>
</evidence>
<feature type="binding site" evidence="9">
    <location>
        <position position="332"/>
    </location>
    <ligand>
        <name>GTP</name>
        <dbReference type="ChEBI" id="CHEBI:37565"/>
    </ligand>
</feature>
<dbReference type="EC" id="6.3.4.4" evidence="9 11"/>
<evidence type="ECO:0000313" key="13">
    <source>
        <dbReference type="EMBL" id="KAF2899302.1"/>
    </source>
</evidence>
<evidence type="ECO:0000256" key="1">
    <source>
        <dbReference type="ARBA" id="ARBA00011738"/>
    </source>
</evidence>
<dbReference type="CDD" id="cd03108">
    <property type="entry name" value="AdSS"/>
    <property type="match status" value="1"/>
</dbReference>
<dbReference type="InterPro" id="IPR042111">
    <property type="entry name" value="Adenylosuccinate_synth_dom3"/>
</dbReference>
<reference evidence="13" key="1">
    <citation type="submission" date="2019-08" db="EMBL/GenBank/DDBJ databases">
        <title>The genome of the North American firefly Photinus pyralis.</title>
        <authorList>
            <consortium name="Photinus pyralis genome working group"/>
            <person name="Fallon T.R."/>
            <person name="Sander Lower S.E."/>
            <person name="Weng J.-K."/>
        </authorList>
    </citation>
    <scope>NUCLEOTIDE SEQUENCE</scope>
    <source>
        <strain evidence="13">TRF0915ILg1</strain>
        <tissue evidence="13">Whole body</tissue>
    </source>
</reference>
<proteinExistence type="inferred from homology"/>
<dbReference type="PANTHER" id="PTHR11846:SF0">
    <property type="entry name" value="ADENYLOSUCCINATE SYNTHETASE"/>
    <property type="match status" value="1"/>
</dbReference>
<feature type="binding site" evidence="9">
    <location>
        <begin position="39"/>
        <end position="45"/>
    </location>
    <ligand>
        <name>GTP</name>
        <dbReference type="ChEBI" id="CHEBI:37565"/>
    </ligand>
</feature>
<dbReference type="InterPro" id="IPR042110">
    <property type="entry name" value="Adenylosuccinate_synth_dom2"/>
</dbReference>
<keyword evidence="7 9" id="KW-0342">GTP-binding</keyword>
<dbReference type="EMBL" id="VTPC01002901">
    <property type="protein sequence ID" value="KAF2899302.1"/>
    <property type="molecule type" value="Genomic_DNA"/>
</dbReference>
<evidence type="ECO:0000256" key="5">
    <source>
        <dbReference type="ARBA" id="ARBA00022755"/>
    </source>
</evidence>
<keyword evidence="14" id="KW-1185">Reference proteome</keyword>
<keyword evidence="4 9" id="KW-0547">Nucleotide-binding</keyword>
<dbReference type="GO" id="GO:0005525">
    <property type="term" value="F:GTP binding"/>
    <property type="evidence" value="ECO:0007669"/>
    <property type="project" value="UniProtKB-UniRule"/>
</dbReference>
<evidence type="ECO:0000256" key="9">
    <source>
        <dbReference type="HAMAP-Rule" id="MF_03125"/>
    </source>
</evidence>
<feature type="region of interest" description="Disordered" evidence="12">
    <location>
        <begin position="1"/>
        <end position="22"/>
    </location>
</feature>
<feature type="active site" evidence="10">
    <location>
        <position position="170"/>
    </location>
</feature>
<dbReference type="InterPro" id="IPR018220">
    <property type="entry name" value="Adenylosuccin_syn_GTP-bd"/>
</dbReference>
<feature type="binding site" evidence="9">
    <location>
        <position position="266"/>
    </location>
    <ligand>
        <name>IMP</name>
        <dbReference type="ChEBI" id="CHEBI:58053"/>
    </ligand>
</feature>
<dbReference type="PROSITE" id="PS00513">
    <property type="entry name" value="ADENYLOSUCCIN_SYN_2"/>
    <property type="match status" value="1"/>
</dbReference>
<feature type="binding site" evidence="9">
    <location>
        <begin position="65"/>
        <end position="68"/>
    </location>
    <ligand>
        <name>IMP</name>
        <dbReference type="ChEBI" id="CHEBI:58053"/>
    </ligand>
</feature>
<feature type="active site" description="Proton acceptor" evidence="9">
    <location>
        <position position="40"/>
    </location>
</feature>
<dbReference type="Proteomes" id="UP000801492">
    <property type="component" value="Unassembled WGS sequence"/>
</dbReference>
<feature type="binding site" evidence="9">
    <location>
        <begin position="40"/>
        <end position="43"/>
    </location>
    <ligand>
        <name>IMP</name>
        <dbReference type="ChEBI" id="CHEBI:58053"/>
    </ligand>
</feature>
<dbReference type="InterPro" id="IPR033128">
    <property type="entry name" value="Adenylosuccin_syn_Lys_AS"/>
</dbReference>
<dbReference type="GO" id="GO:0000287">
    <property type="term" value="F:magnesium ion binding"/>
    <property type="evidence" value="ECO:0007669"/>
    <property type="project" value="UniProtKB-UniRule"/>
</dbReference>
<dbReference type="HAMAP" id="MF_00011">
    <property type="entry name" value="Adenylosucc_synth"/>
    <property type="match status" value="1"/>
</dbReference>
<evidence type="ECO:0000256" key="11">
    <source>
        <dbReference type="RuleBase" id="RU000520"/>
    </source>
</evidence>
<dbReference type="FunFam" id="1.10.300.10:FF:000002">
    <property type="entry name" value="Adenylosuccinate synthetase, chloroplastic"/>
    <property type="match status" value="1"/>
</dbReference>
<dbReference type="UniPathway" id="UPA00075">
    <property type="reaction ID" value="UER00335"/>
</dbReference>
<evidence type="ECO:0000256" key="2">
    <source>
        <dbReference type="ARBA" id="ARBA00022598"/>
    </source>
</evidence>
<comment type="cofactor">
    <cofactor evidence="9">
        <name>Mg(2+)</name>
        <dbReference type="ChEBI" id="CHEBI:18420"/>
    </cofactor>
    <text evidence="9">Binds 1 Mg(2+) ion per subunit.</text>
</comment>
<evidence type="ECO:0000256" key="10">
    <source>
        <dbReference type="PROSITE-ProRule" id="PRU10134"/>
    </source>
</evidence>
<dbReference type="Gene3D" id="1.10.300.10">
    <property type="entry name" value="Adenylosuccinate Synthetase, subunit A, domain 2"/>
    <property type="match status" value="1"/>
</dbReference>
<dbReference type="Gene3D" id="3.40.440.10">
    <property type="entry name" value="Adenylosuccinate Synthetase, subunit A, domain 1"/>
    <property type="match status" value="1"/>
</dbReference>
<dbReference type="InterPro" id="IPR001114">
    <property type="entry name" value="Adenylosuccinate_synthetase"/>
</dbReference>
<dbReference type="AlphaFoldDB" id="A0A8K0DAA7"/>
<feature type="binding site" evidence="9">
    <location>
        <position position="159"/>
    </location>
    <ligand>
        <name>IMP</name>
        <dbReference type="ChEBI" id="CHEBI:58053"/>
    </ligand>
</feature>
<protein>
    <recommendedName>
        <fullName evidence="9 11">Adenylosuccinate synthetase</fullName>
        <shortName evidence="9">AMPSase</shortName>
        <shortName evidence="9">AdSS</shortName>
        <ecNumber evidence="9 11">6.3.4.4</ecNumber>
    </recommendedName>
    <alternativeName>
        <fullName evidence="9">IMP--aspartate ligase</fullName>
    </alternativeName>
</protein>
<organism evidence="13 14">
    <name type="scientific">Ignelater luminosus</name>
    <name type="common">Cucubano</name>
    <name type="synonym">Pyrophorus luminosus</name>
    <dbReference type="NCBI Taxonomy" id="2038154"/>
    <lineage>
        <taxon>Eukaryota</taxon>
        <taxon>Metazoa</taxon>
        <taxon>Ecdysozoa</taxon>
        <taxon>Arthropoda</taxon>
        <taxon>Hexapoda</taxon>
        <taxon>Insecta</taxon>
        <taxon>Pterygota</taxon>
        <taxon>Neoptera</taxon>
        <taxon>Endopterygota</taxon>
        <taxon>Coleoptera</taxon>
        <taxon>Polyphaga</taxon>
        <taxon>Elateriformia</taxon>
        <taxon>Elateroidea</taxon>
        <taxon>Elateridae</taxon>
        <taxon>Agrypninae</taxon>
        <taxon>Pyrophorini</taxon>
        <taxon>Ignelater</taxon>
    </lineage>
</organism>
<dbReference type="Pfam" id="PF00709">
    <property type="entry name" value="Adenylsucc_synt"/>
    <property type="match status" value="1"/>
</dbReference>
<feature type="binding site" evidence="9">
    <location>
        <begin position="326"/>
        <end position="332"/>
    </location>
    <ligand>
        <name>substrate</name>
    </ligand>
</feature>
<feature type="binding site" evidence="9">
    <location>
        <position position="330"/>
    </location>
    <ligand>
        <name>IMP</name>
        <dbReference type="ChEBI" id="CHEBI:58053"/>
    </ligand>
</feature>
<dbReference type="GO" id="GO:0046040">
    <property type="term" value="P:IMP metabolic process"/>
    <property type="evidence" value="ECO:0007669"/>
    <property type="project" value="TreeGrafter"/>
</dbReference>
<keyword evidence="5 9" id="KW-0658">Purine biosynthesis</keyword>
<dbReference type="InterPro" id="IPR042109">
    <property type="entry name" value="Adenylosuccinate_synth_dom1"/>
</dbReference>
<feature type="binding site" evidence="9">
    <location>
        <begin position="358"/>
        <end position="360"/>
    </location>
    <ligand>
        <name>GTP</name>
        <dbReference type="ChEBI" id="CHEBI:37565"/>
    </ligand>
</feature>
<comment type="subunit">
    <text evidence="1 9">Homodimer.</text>
</comment>
<comment type="caution">
    <text evidence="13">The sequence shown here is derived from an EMBL/GenBank/DDBJ whole genome shotgun (WGS) entry which is preliminary data.</text>
</comment>
<accession>A0A8K0DAA7</accession>
<evidence type="ECO:0000256" key="4">
    <source>
        <dbReference type="ARBA" id="ARBA00022741"/>
    </source>
</evidence>
<gene>
    <name evidence="13" type="ORF">ILUMI_06882</name>
</gene>
<feature type="region of interest" description="Disordered" evidence="12">
    <location>
        <begin position="145"/>
        <end position="164"/>
    </location>
</feature>
<comment type="subcellular location">
    <subcellularLocation>
        <location evidence="9">Cytoplasm</location>
    </subcellularLocation>
</comment>
<dbReference type="GO" id="GO:0044208">
    <property type="term" value="P:'de novo' AMP biosynthetic process"/>
    <property type="evidence" value="ECO:0007669"/>
    <property type="project" value="UniProtKB-UniRule"/>
</dbReference>
<keyword evidence="9" id="KW-0963">Cytoplasm</keyword>
<feature type="binding site" evidence="9">
    <location>
        <position position="173"/>
    </location>
    <ligand>
        <name>IMP</name>
        <dbReference type="ChEBI" id="CHEBI:58053"/>
        <note>ligand shared between dimeric partners</note>
    </ligand>
</feature>
<keyword evidence="2 9" id="KW-0436">Ligase</keyword>
<feature type="binding site" evidence="9">
    <location>
        <begin position="440"/>
        <end position="442"/>
    </location>
    <ligand>
        <name>GTP</name>
        <dbReference type="ChEBI" id="CHEBI:37565"/>
    </ligand>
</feature>
<feature type="compositionally biased region" description="Polar residues" evidence="12">
    <location>
        <begin position="1"/>
        <end position="16"/>
    </location>
</feature>
<evidence type="ECO:0000256" key="3">
    <source>
        <dbReference type="ARBA" id="ARBA00022723"/>
    </source>
</evidence>
<dbReference type="PANTHER" id="PTHR11846">
    <property type="entry name" value="ADENYLOSUCCINATE SYNTHETASE"/>
    <property type="match status" value="1"/>
</dbReference>
<comment type="catalytic activity">
    <reaction evidence="8 9 11">
        <text>IMP + L-aspartate + GTP = N(6)-(1,2-dicarboxyethyl)-AMP + GDP + phosphate + 2 H(+)</text>
        <dbReference type="Rhea" id="RHEA:15753"/>
        <dbReference type="ChEBI" id="CHEBI:15378"/>
        <dbReference type="ChEBI" id="CHEBI:29991"/>
        <dbReference type="ChEBI" id="CHEBI:37565"/>
        <dbReference type="ChEBI" id="CHEBI:43474"/>
        <dbReference type="ChEBI" id="CHEBI:57567"/>
        <dbReference type="ChEBI" id="CHEBI:58053"/>
        <dbReference type="ChEBI" id="CHEBI:58189"/>
        <dbReference type="EC" id="6.3.4.4"/>
    </reaction>
</comment>
<dbReference type="GO" id="GO:0005737">
    <property type="term" value="C:cytoplasm"/>
    <property type="evidence" value="ECO:0007669"/>
    <property type="project" value="UniProtKB-SubCell"/>
</dbReference>
<dbReference type="SUPFAM" id="SSF52540">
    <property type="entry name" value="P-loop containing nucleoside triphosphate hydrolases"/>
    <property type="match status" value="1"/>
</dbReference>
<dbReference type="NCBIfam" id="NF002223">
    <property type="entry name" value="PRK01117.1"/>
    <property type="match status" value="1"/>
</dbReference>
<dbReference type="NCBIfam" id="TIGR00184">
    <property type="entry name" value="purA"/>
    <property type="match status" value="1"/>
</dbReference>
<keyword evidence="6 9" id="KW-0460">Magnesium</keyword>
<feature type="compositionally biased region" description="Low complexity" evidence="12">
    <location>
        <begin position="153"/>
        <end position="164"/>
    </location>
</feature>
<evidence type="ECO:0000256" key="6">
    <source>
        <dbReference type="ARBA" id="ARBA00022842"/>
    </source>
</evidence>
<evidence type="ECO:0000256" key="12">
    <source>
        <dbReference type="SAM" id="MobiDB-lite"/>
    </source>
</evidence>
<name>A0A8K0DAA7_IGNLU</name>
<comment type="similarity">
    <text evidence="9 11">Belongs to the adenylosuccinate synthetase family.</text>
</comment>
<feature type="binding site" evidence="9">
    <location>
        <position position="67"/>
    </location>
    <ligand>
        <name>Mg(2+)</name>
        <dbReference type="ChEBI" id="CHEBI:18420"/>
    </ligand>
</feature>
<dbReference type="SMART" id="SM00788">
    <property type="entry name" value="Adenylsucc_synt"/>
    <property type="match status" value="1"/>
</dbReference>
<sequence length="452" mass="50117">MASVVHVNNTNGNTMGSPRKRARTEIEPKVTVILGAQWGDEGKGKVVDMLATDADVVCRCQGGNNAGHTVVANGIEYDFHLLPSGIISPKCTSVIGNGVVIHLPGLFDELEKNINKGLNNWENRLVISDRAHLVFDFHQQVDGFQEQEKSQKGQKLGTTKKGIGPTYSSKATRNGIRIGDLLGDFTQFSDKFQALAAMYQRMFPDLIVDVDAELARYQKYAEKVRPYVKETVYYLDKCIKDGKKILVEGANAAMLDIDFGTYPYVTSSNCSVGGVCTGLGIPPTRIGEVIGVVKAYTTRVGDGPFPTELLDEIGDQLQQRGHEIGVTTKRKRRCGWLDLFLLKYTNMVNGYTALCLTKLDILDTLPEIKLGIGYSLRGERIEYFPSNIADLSSVKVEYITMPGWLTCTEEVREFIDLPENAKRYVEKVEEILKVPVKWIGVGKGRESIITIH</sequence>
<feature type="active site" description="Proton donor" evidence="9">
    <location>
        <position position="68"/>
    </location>
</feature>
<comment type="pathway">
    <text evidence="9 11">Purine metabolism; AMP biosynthesis via de novo pathway; AMP from IMP: step 1/2.</text>
</comment>
<keyword evidence="3 9" id="KW-0479">Metal-binding</keyword>
<comment type="function">
    <text evidence="9">Plays an important role in the de novo pathway and in the salvage pathway of purine nucleotide biosynthesis. Catalyzes the first commited step in the biosynthesis of AMP from IMP.</text>
</comment>
<dbReference type="PROSITE" id="PS01266">
    <property type="entry name" value="ADENYLOSUCCIN_SYN_1"/>
    <property type="match status" value="1"/>
</dbReference>
<feature type="binding site" evidence="9">
    <location>
        <begin position="67"/>
        <end position="69"/>
    </location>
    <ligand>
        <name>GTP</name>
        <dbReference type="ChEBI" id="CHEBI:37565"/>
    </ligand>
</feature>
<dbReference type="FunFam" id="3.90.170.10:FF:000001">
    <property type="entry name" value="Adenylosuccinate synthetase"/>
    <property type="match status" value="1"/>
</dbReference>
<dbReference type="GO" id="GO:0004019">
    <property type="term" value="F:adenylosuccinate synthase activity"/>
    <property type="evidence" value="ECO:0007669"/>
    <property type="project" value="UniProtKB-UniRule"/>
</dbReference>
<dbReference type="Gene3D" id="3.90.170.10">
    <property type="entry name" value="Adenylosuccinate Synthetase, subunit A, domain 3"/>
    <property type="match status" value="1"/>
</dbReference>
<feature type="binding site" evidence="9">
    <location>
        <position position="40"/>
    </location>
    <ligand>
        <name>Mg(2+)</name>
        <dbReference type="ChEBI" id="CHEBI:18420"/>
    </ligand>
</feature>